<dbReference type="InterPro" id="IPR054409">
    <property type="entry name" value="X25_BaPul-like"/>
</dbReference>
<reference evidence="3" key="1">
    <citation type="journal article" date="2022" name="Int. J. Syst. Evol. Microbiol.">
        <title>Prevotella lacticifex sp. nov., isolated from the rumen of cows.</title>
        <authorList>
            <person name="Shinkai T."/>
            <person name="Ikeyama N."/>
            <person name="Kumagai M."/>
            <person name="Ohmori H."/>
            <person name="Sakamoto M."/>
            <person name="Ohkuma M."/>
            <person name="Mitsumori M."/>
        </authorList>
    </citation>
    <scope>NUCLEOTIDE SEQUENCE</scope>
    <source>
        <strain evidence="3">R5076</strain>
    </source>
</reference>
<dbReference type="Gene3D" id="2.60.40.3620">
    <property type="match status" value="1"/>
</dbReference>
<dbReference type="Pfam" id="PF22058">
    <property type="entry name" value="X25_BaPul_like"/>
    <property type="match status" value="1"/>
</dbReference>
<feature type="domain" description="Amylopullulanase X25" evidence="2">
    <location>
        <begin position="147"/>
        <end position="238"/>
    </location>
</feature>
<evidence type="ECO:0000313" key="4">
    <source>
        <dbReference type="Proteomes" id="UP000825483"/>
    </source>
</evidence>
<gene>
    <name evidence="3" type="ORF">PRLR5076_25500</name>
</gene>
<dbReference type="AlphaFoldDB" id="A0A9R1CBR6"/>
<feature type="chain" id="PRO_5040337281" description="Amylopullulanase X25 domain-containing protein" evidence="1">
    <location>
        <begin position="20"/>
        <end position="289"/>
    </location>
</feature>
<evidence type="ECO:0000256" key="1">
    <source>
        <dbReference type="SAM" id="SignalP"/>
    </source>
</evidence>
<dbReference type="Gene3D" id="2.60.40.10">
    <property type="entry name" value="Immunoglobulins"/>
    <property type="match status" value="1"/>
</dbReference>
<organism evidence="3 4">
    <name type="scientific">Prevotella lacticifex</name>
    <dbReference type="NCBI Taxonomy" id="2854755"/>
    <lineage>
        <taxon>Bacteria</taxon>
        <taxon>Pseudomonadati</taxon>
        <taxon>Bacteroidota</taxon>
        <taxon>Bacteroidia</taxon>
        <taxon>Bacteroidales</taxon>
        <taxon>Prevotellaceae</taxon>
        <taxon>Prevotella</taxon>
    </lineage>
</organism>
<dbReference type="InterPro" id="IPR013783">
    <property type="entry name" value="Ig-like_fold"/>
</dbReference>
<evidence type="ECO:0000313" key="3">
    <source>
        <dbReference type="EMBL" id="GJG59699.1"/>
    </source>
</evidence>
<keyword evidence="1" id="KW-0732">Signal</keyword>
<name>A0A9R1CBR6_9BACT</name>
<dbReference type="GeneID" id="72466257"/>
<proteinExistence type="predicted"/>
<dbReference type="Proteomes" id="UP000825483">
    <property type="component" value="Unassembled WGS sequence"/>
</dbReference>
<dbReference type="RefSeq" id="WP_223928627.1">
    <property type="nucleotide sequence ID" value="NZ_BPTU01000002.1"/>
</dbReference>
<accession>A0A9R1CBR6</accession>
<keyword evidence="4" id="KW-1185">Reference proteome</keyword>
<sequence>MKKLFTLVAAAFMAVGAYAQYTPTQSLHVMGFQFDAAGTTDWNHGAEMTNNNGTYTYTSEGVTLEAGTNYEFKVREGDTDGDWSLGNWGDNENLNADGTPSNVKASVPETAVYTVTITLTPTSASTPTPTFQYKKTGNAGEITHTYTVAGSPEAFFGSNWKQDDANNDMTLVDDPNSDYDGLYTLERNFTAEASTDFEFKVVQDHAWGVAYPASNATGNIPNAGTYKVVISYDPTSHAVEFHATANADGIDAVKTVTVNTDNRIFNLAGQQVTKAYKGVVVKNGKKYIQ</sequence>
<dbReference type="EMBL" id="BPUB01000002">
    <property type="protein sequence ID" value="GJG59699.1"/>
    <property type="molecule type" value="Genomic_DNA"/>
</dbReference>
<evidence type="ECO:0000259" key="2">
    <source>
        <dbReference type="Pfam" id="PF22058"/>
    </source>
</evidence>
<comment type="caution">
    <text evidence="3">The sequence shown here is derived from an EMBL/GenBank/DDBJ whole genome shotgun (WGS) entry which is preliminary data.</text>
</comment>
<feature type="signal peptide" evidence="1">
    <location>
        <begin position="1"/>
        <end position="19"/>
    </location>
</feature>
<protein>
    <recommendedName>
        <fullName evidence="2">Amylopullulanase X25 domain-containing protein</fullName>
    </recommendedName>
</protein>